<proteinExistence type="predicted"/>
<organism evidence="5">
    <name type="scientific">hydrothermal vent metagenome</name>
    <dbReference type="NCBI Taxonomy" id="652676"/>
    <lineage>
        <taxon>unclassified sequences</taxon>
        <taxon>metagenomes</taxon>
        <taxon>ecological metagenomes</taxon>
    </lineage>
</organism>
<dbReference type="GO" id="GO:0009279">
    <property type="term" value="C:cell outer membrane"/>
    <property type="evidence" value="ECO:0007669"/>
    <property type="project" value="UniProtKB-SubCell"/>
</dbReference>
<evidence type="ECO:0000259" key="4">
    <source>
        <dbReference type="PROSITE" id="PS51123"/>
    </source>
</evidence>
<dbReference type="PANTHER" id="PTHR30329">
    <property type="entry name" value="STATOR ELEMENT OF FLAGELLAR MOTOR COMPLEX"/>
    <property type="match status" value="1"/>
</dbReference>
<evidence type="ECO:0000256" key="3">
    <source>
        <dbReference type="ARBA" id="ARBA00023237"/>
    </source>
</evidence>
<evidence type="ECO:0000313" key="5">
    <source>
        <dbReference type="EMBL" id="VAW55385.1"/>
    </source>
</evidence>
<dbReference type="Pfam" id="PF00691">
    <property type="entry name" value="OmpA"/>
    <property type="match status" value="1"/>
</dbReference>
<feature type="domain" description="OmpA-like" evidence="4">
    <location>
        <begin position="73"/>
        <end position="187"/>
    </location>
</feature>
<dbReference type="InterPro" id="IPR006664">
    <property type="entry name" value="OMP_bac"/>
</dbReference>
<evidence type="ECO:0000256" key="2">
    <source>
        <dbReference type="ARBA" id="ARBA00023136"/>
    </source>
</evidence>
<keyword evidence="3" id="KW-0998">Cell outer membrane</keyword>
<dbReference type="Gene3D" id="3.30.1330.60">
    <property type="entry name" value="OmpA-like domain"/>
    <property type="match status" value="1"/>
</dbReference>
<accession>A0A3B0WHR7</accession>
<keyword evidence="2" id="KW-0472">Membrane</keyword>
<dbReference type="SUPFAM" id="SSF103088">
    <property type="entry name" value="OmpA-like"/>
    <property type="match status" value="1"/>
</dbReference>
<keyword evidence="5" id="KW-0449">Lipoprotein</keyword>
<reference evidence="5" key="1">
    <citation type="submission" date="2018-06" db="EMBL/GenBank/DDBJ databases">
        <authorList>
            <person name="Zhirakovskaya E."/>
        </authorList>
    </citation>
    <scope>NUCLEOTIDE SEQUENCE</scope>
</reference>
<gene>
    <name evidence="5" type="ORF">MNBD_GAMMA05-2441</name>
</gene>
<dbReference type="PANTHER" id="PTHR30329:SF21">
    <property type="entry name" value="LIPOPROTEIN YIAD-RELATED"/>
    <property type="match status" value="1"/>
</dbReference>
<name>A0A3B0WHR7_9ZZZZ</name>
<dbReference type="InterPro" id="IPR006665">
    <property type="entry name" value="OmpA-like"/>
</dbReference>
<dbReference type="AlphaFoldDB" id="A0A3B0WHR7"/>
<evidence type="ECO:0000256" key="1">
    <source>
        <dbReference type="ARBA" id="ARBA00004442"/>
    </source>
</evidence>
<dbReference type="PROSITE" id="PS51257">
    <property type="entry name" value="PROKAR_LIPOPROTEIN"/>
    <property type="match status" value="1"/>
</dbReference>
<dbReference type="EMBL" id="UOFE01000048">
    <property type="protein sequence ID" value="VAW55385.1"/>
    <property type="molecule type" value="Genomic_DNA"/>
</dbReference>
<protein>
    <submittedName>
        <fullName evidence="5">Tol-Pal system peptidoglycan-associated lipoprotein PAL</fullName>
    </submittedName>
</protein>
<dbReference type="CDD" id="cd07185">
    <property type="entry name" value="OmpA_C-like"/>
    <property type="match status" value="1"/>
</dbReference>
<dbReference type="InterPro" id="IPR036737">
    <property type="entry name" value="OmpA-like_sf"/>
</dbReference>
<sequence>MKKLLLISVLALSITACGDRIKPDEGSAGDGSADSGSDGAGGASAGGIGGVSGGGGTALEGGKLVSYAENAINDANNVLFEKIVYFSYDSNSVSDDYVELVKHHGKYLSFNTNASVRLEGHADERGTREYNIALAEQRAQAIKQLMLFEGASKDQISIISYGEEKPVSFGHDDESMSLNRRVEIIYQ</sequence>
<dbReference type="PRINTS" id="PR01021">
    <property type="entry name" value="OMPADOMAIN"/>
</dbReference>
<comment type="subcellular location">
    <subcellularLocation>
        <location evidence="1">Cell outer membrane</location>
    </subcellularLocation>
</comment>
<dbReference type="PROSITE" id="PS51123">
    <property type="entry name" value="OMPA_2"/>
    <property type="match status" value="1"/>
</dbReference>
<dbReference type="InterPro" id="IPR050330">
    <property type="entry name" value="Bact_OuterMem_StrucFunc"/>
</dbReference>